<dbReference type="EMBL" id="JAEUXJ010000003">
    <property type="protein sequence ID" value="MBL6455422.1"/>
    <property type="molecule type" value="Genomic_DNA"/>
</dbReference>
<keyword evidence="1" id="KW-0449">Lipoprotein</keyword>
<gene>
    <name evidence="1" type="ORF">JMJ55_08820</name>
</gene>
<evidence type="ECO:0000313" key="1">
    <source>
        <dbReference type="EMBL" id="MBL6455422.1"/>
    </source>
</evidence>
<proteinExistence type="predicted"/>
<accession>A0ABS1V2B6</accession>
<sequence length="211" mass="22570">MRALPLLLLALAGCGDTLWARSVDAAWTAAVDRVAPAIAPLEDLPEPDGPALRLWLRGQPTAAVLLQETGERRLWRTAGGVVVATEGGRVTATAGLRQYVAATRFEGPDPLADPAALLDRPAGARRLVDLMEGDRSAAGMRFGVALDCRLRAERTEAAEILLVQERCRTSGSLGFTNRFWVEAEGGAVLRAEQWVGPAMPMLVMEFLSPAS</sequence>
<dbReference type="Proteomes" id="UP000606490">
    <property type="component" value="Unassembled WGS sequence"/>
</dbReference>
<evidence type="ECO:0000313" key="2">
    <source>
        <dbReference type="Proteomes" id="UP000606490"/>
    </source>
</evidence>
<dbReference type="InterPro" id="IPR023373">
    <property type="entry name" value="YmcC_sf"/>
</dbReference>
<keyword evidence="2" id="KW-1185">Reference proteome</keyword>
<organism evidence="1 2">
    <name type="scientific">Belnapia mucosa</name>
    <dbReference type="NCBI Taxonomy" id="2804532"/>
    <lineage>
        <taxon>Bacteria</taxon>
        <taxon>Pseudomonadati</taxon>
        <taxon>Pseudomonadota</taxon>
        <taxon>Alphaproteobacteria</taxon>
        <taxon>Acetobacterales</taxon>
        <taxon>Roseomonadaceae</taxon>
        <taxon>Belnapia</taxon>
    </lineage>
</organism>
<dbReference type="Gene3D" id="2.40.360.10">
    <property type="entry name" value="YmcC-like"/>
    <property type="match status" value="1"/>
</dbReference>
<dbReference type="RefSeq" id="WP_202825163.1">
    <property type="nucleotide sequence ID" value="NZ_JAEUXJ010000003.1"/>
</dbReference>
<protein>
    <submittedName>
        <fullName evidence="1">YjbF family lipoprotein</fullName>
    </submittedName>
</protein>
<comment type="caution">
    <text evidence="1">The sequence shown here is derived from an EMBL/GenBank/DDBJ whole genome shotgun (WGS) entry which is preliminary data.</text>
</comment>
<dbReference type="Pfam" id="PF11102">
    <property type="entry name" value="YjbF"/>
    <property type="match status" value="1"/>
</dbReference>
<dbReference type="SUPFAM" id="SSF159270">
    <property type="entry name" value="YmcC-like"/>
    <property type="match status" value="1"/>
</dbReference>
<reference evidence="1 2" key="1">
    <citation type="submission" date="2021-01" db="EMBL/GenBank/DDBJ databases">
        <title>Belnapia mucosa sp. nov. and Belnapia arida sp. nov., isolated from the Tabernas Desert (Almeria, Spain).</title>
        <authorList>
            <person name="Molina-Menor E."/>
            <person name="Vidal-Verdu A."/>
            <person name="Calonge A."/>
            <person name="Satari L."/>
            <person name="Pereto Magraner J."/>
            <person name="Porcar Miralles M."/>
        </authorList>
    </citation>
    <scope>NUCLEOTIDE SEQUENCE [LARGE SCALE GENOMIC DNA]</scope>
    <source>
        <strain evidence="1 2">T6</strain>
    </source>
</reference>
<dbReference type="InterPro" id="IPR021308">
    <property type="entry name" value="GfcB"/>
</dbReference>
<name>A0ABS1V2B6_9PROT</name>